<accession>A0A4Y3KKX6</accession>
<dbReference type="OrthoDB" id="4085246at2"/>
<dbReference type="Proteomes" id="UP000320461">
    <property type="component" value="Unassembled WGS sequence"/>
</dbReference>
<dbReference type="RefSeq" id="WP_141371099.1">
    <property type="nucleotide sequence ID" value="NZ_BJLQ01000025.1"/>
</dbReference>
<comment type="caution">
    <text evidence="1">The sequence shown here is derived from an EMBL/GenBank/DDBJ whole genome shotgun (WGS) entry which is preliminary data.</text>
</comment>
<gene>
    <name evidence="1" type="ORF">CGE01nite_23320</name>
</gene>
<proteinExistence type="predicted"/>
<dbReference type="EMBL" id="BJLQ01000025">
    <property type="protein sequence ID" value="GEA85081.1"/>
    <property type="molecule type" value="Genomic_DNA"/>
</dbReference>
<organism evidence="1 2">
    <name type="scientific">Cellulomonas gelida</name>
    <dbReference type="NCBI Taxonomy" id="1712"/>
    <lineage>
        <taxon>Bacteria</taxon>
        <taxon>Bacillati</taxon>
        <taxon>Actinomycetota</taxon>
        <taxon>Actinomycetes</taxon>
        <taxon>Micrococcales</taxon>
        <taxon>Cellulomonadaceae</taxon>
        <taxon>Cellulomonas</taxon>
    </lineage>
</organism>
<keyword evidence="2" id="KW-1185">Reference proteome</keyword>
<evidence type="ECO:0000313" key="2">
    <source>
        <dbReference type="Proteomes" id="UP000320461"/>
    </source>
</evidence>
<protein>
    <submittedName>
        <fullName evidence="1">Uncharacterized protein</fullName>
    </submittedName>
</protein>
<reference evidence="1 2" key="1">
    <citation type="submission" date="2019-06" db="EMBL/GenBank/DDBJ databases">
        <title>Whole genome shotgun sequence of Cellulomonas gelida NBRC 3748.</title>
        <authorList>
            <person name="Hosoyama A."/>
            <person name="Uohara A."/>
            <person name="Ohji S."/>
            <person name="Ichikawa N."/>
        </authorList>
    </citation>
    <scope>NUCLEOTIDE SEQUENCE [LARGE SCALE GENOMIC DNA]</scope>
    <source>
        <strain evidence="1 2">NBRC 3748</strain>
    </source>
</reference>
<evidence type="ECO:0000313" key="1">
    <source>
        <dbReference type="EMBL" id="GEA85081.1"/>
    </source>
</evidence>
<name>A0A4Y3KKX6_9CELL</name>
<dbReference type="AlphaFoldDB" id="A0A4Y3KKX6"/>
<sequence length="67" mass="7271">MRLIDSDGDLAVAMTHDELRLLASCIGEALEAVEEWEFSTRLGADVSAARTLRSEINDVLKDAPDAP</sequence>